<dbReference type="Pfam" id="PF02466">
    <property type="entry name" value="Tim17"/>
    <property type="match status" value="1"/>
</dbReference>
<keyword evidence="5 8" id="KW-0472">Membrane</keyword>
<proteinExistence type="inferred from homology"/>
<evidence type="ECO:0000256" key="7">
    <source>
        <dbReference type="ARBA" id="ARBA00041344"/>
    </source>
</evidence>
<keyword evidence="3 8" id="KW-0812">Transmembrane</keyword>
<feature type="transmembrane region" description="Helical" evidence="8">
    <location>
        <begin position="182"/>
        <end position="202"/>
    </location>
</feature>
<evidence type="ECO:0000313" key="9">
    <source>
        <dbReference type="EMBL" id="OXU23067.1"/>
    </source>
</evidence>
<evidence type="ECO:0000313" key="10">
    <source>
        <dbReference type="Proteomes" id="UP000215335"/>
    </source>
</evidence>
<dbReference type="STRING" id="543379.A0A232EXN7"/>
<dbReference type="GO" id="GO:0016020">
    <property type="term" value="C:membrane"/>
    <property type="evidence" value="ECO:0007669"/>
    <property type="project" value="UniProtKB-SubCell"/>
</dbReference>
<dbReference type="EMBL" id="NNAY01001740">
    <property type="protein sequence ID" value="OXU23067.1"/>
    <property type="molecule type" value="Genomic_DNA"/>
</dbReference>
<keyword evidence="4 8" id="KW-1133">Transmembrane helix</keyword>
<keyword evidence="10" id="KW-1185">Reference proteome</keyword>
<evidence type="ECO:0000256" key="3">
    <source>
        <dbReference type="ARBA" id="ARBA00022692"/>
    </source>
</evidence>
<dbReference type="OrthoDB" id="5826189at2759"/>
<dbReference type="PANTHER" id="PTHR13002:SF1">
    <property type="entry name" value="COMPLEX I ASSEMBLY FACTOR TIMMDC1, MITOCHONDRIAL"/>
    <property type="match status" value="1"/>
</dbReference>
<organism evidence="9 10">
    <name type="scientific">Trichomalopsis sarcophagae</name>
    <dbReference type="NCBI Taxonomy" id="543379"/>
    <lineage>
        <taxon>Eukaryota</taxon>
        <taxon>Metazoa</taxon>
        <taxon>Ecdysozoa</taxon>
        <taxon>Arthropoda</taxon>
        <taxon>Hexapoda</taxon>
        <taxon>Insecta</taxon>
        <taxon>Pterygota</taxon>
        <taxon>Neoptera</taxon>
        <taxon>Endopterygota</taxon>
        <taxon>Hymenoptera</taxon>
        <taxon>Apocrita</taxon>
        <taxon>Proctotrupomorpha</taxon>
        <taxon>Chalcidoidea</taxon>
        <taxon>Pteromalidae</taxon>
        <taxon>Pteromalinae</taxon>
        <taxon>Trichomalopsis</taxon>
    </lineage>
</organism>
<accession>A0A232EXN7</accession>
<dbReference type="InterPro" id="IPR055299">
    <property type="entry name" value="TIMMDC1"/>
</dbReference>
<protein>
    <recommendedName>
        <fullName evidence="6">Complex I assembly factor TIMMDC1, mitochondrial</fullName>
    </recommendedName>
    <alternativeName>
        <fullName evidence="7">Translocase of inner mitochondrial membrane domain-containing protein 1</fullName>
    </alternativeName>
</protein>
<gene>
    <name evidence="9" type="ORF">TSAR_005792</name>
</gene>
<evidence type="ECO:0000256" key="6">
    <source>
        <dbReference type="ARBA" id="ARBA00040778"/>
    </source>
</evidence>
<feature type="transmembrane region" description="Helical" evidence="8">
    <location>
        <begin position="127"/>
        <end position="148"/>
    </location>
</feature>
<evidence type="ECO:0000256" key="8">
    <source>
        <dbReference type="SAM" id="Phobius"/>
    </source>
</evidence>
<comment type="similarity">
    <text evidence="2">Belongs to the Tim17/Tim22/Tim23 family.</text>
</comment>
<dbReference type="GO" id="GO:0005739">
    <property type="term" value="C:mitochondrion"/>
    <property type="evidence" value="ECO:0007669"/>
    <property type="project" value="TreeGrafter"/>
</dbReference>
<dbReference type="AlphaFoldDB" id="A0A232EXN7"/>
<dbReference type="Proteomes" id="UP000215335">
    <property type="component" value="Unassembled WGS sequence"/>
</dbReference>
<dbReference type="PANTHER" id="PTHR13002">
    <property type="entry name" value="C3ORF1 PROTEIN-RELATED"/>
    <property type="match status" value="1"/>
</dbReference>
<sequence length="247" mass="28293">MFSKLTRNGKIYAFFPFLIPEDNPHDRVIVDKDKIFDPSKQTGWDRVKALFSKHQDTTFHPKLVNVIHTSISSFVIGGIIGGIKSCRITFIQFIENNEATKFESQFHAKRLLSDKMFTSFGSGGLKLGIRVSFFCTSLMLSYVLISTYRNKDAIWYYSVGGAYAGAIYKFPLGPKGMISGGVFGGFFGTLYGVFHHLSLLALKWSEEQYQQSIYQKKIEQEESMNAVQKRILMKQVREDFEKQMLRK</sequence>
<evidence type="ECO:0000256" key="5">
    <source>
        <dbReference type="ARBA" id="ARBA00023136"/>
    </source>
</evidence>
<reference evidence="9 10" key="1">
    <citation type="journal article" date="2017" name="Curr. Biol.">
        <title>The Evolution of Venom by Co-option of Single-Copy Genes.</title>
        <authorList>
            <person name="Martinson E.O."/>
            <person name="Mrinalini"/>
            <person name="Kelkar Y.D."/>
            <person name="Chang C.H."/>
            <person name="Werren J.H."/>
        </authorList>
    </citation>
    <scope>NUCLEOTIDE SEQUENCE [LARGE SCALE GENOMIC DNA]</scope>
    <source>
        <strain evidence="9 10">Alberta</strain>
        <tissue evidence="9">Whole body</tissue>
    </source>
</reference>
<evidence type="ECO:0000256" key="1">
    <source>
        <dbReference type="ARBA" id="ARBA00004141"/>
    </source>
</evidence>
<evidence type="ECO:0000256" key="2">
    <source>
        <dbReference type="ARBA" id="ARBA00008444"/>
    </source>
</evidence>
<comment type="subcellular location">
    <subcellularLocation>
        <location evidence="1">Membrane</location>
        <topology evidence="1">Multi-pass membrane protein</topology>
    </subcellularLocation>
</comment>
<comment type="caution">
    <text evidence="9">The sequence shown here is derived from an EMBL/GenBank/DDBJ whole genome shotgun (WGS) entry which is preliminary data.</text>
</comment>
<dbReference type="GO" id="GO:0032981">
    <property type="term" value="P:mitochondrial respiratory chain complex I assembly"/>
    <property type="evidence" value="ECO:0007669"/>
    <property type="project" value="InterPro"/>
</dbReference>
<name>A0A232EXN7_9HYME</name>
<evidence type="ECO:0000256" key="4">
    <source>
        <dbReference type="ARBA" id="ARBA00022989"/>
    </source>
</evidence>
<feature type="transmembrane region" description="Helical" evidence="8">
    <location>
        <begin position="154"/>
        <end position="170"/>
    </location>
</feature>